<dbReference type="OrthoDB" id="416344at2759"/>
<evidence type="ECO:0000313" key="12">
    <source>
        <dbReference type="EMBL" id="CAF4046238.1"/>
    </source>
</evidence>
<evidence type="ECO:0000256" key="5">
    <source>
        <dbReference type="ARBA" id="ARBA00032284"/>
    </source>
</evidence>
<keyword evidence="8" id="KW-0732">Signal</keyword>
<organism evidence="11 13">
    <name type="scientific">Rotaria sordida</name>
    <dbReference type="NCBI Taxonomy" id="392033"/>
    <lineage>
        <taxon>Eukaryota</taxon>
        <taxon>Metazoa</taxon>
        <taxon>Spiralia</taxon>
        <taxon>Gnathifera</taxon>
        <taxon>Rotifera</taxon>
        <taxon>Eurotatoria</taxon>
        <taxon>Bdelloidea</taxon>
        <taxon>Philodinida</taxon>
        <taxon>Philodinidae</taxon>
        <taxon>Rotaria</taxon>
    </lineage>
</organism>
<dbReference type="AlphaFoldDB" id="A0A814TTQ5"/>
<name>A0A814TTQ5_9BILA</name>
<evidence type="ECO:0000256" key="7">
    <source>
        <dbReference type="ARBA" id="ARBA00045885"/>
    </source>
</evidence>
<evidence type="ECO:0000256" key="4">
    <source>
        <dbReference type="ARBA" id="ARBA00022990"/>
    </source>
</evidence>
<dbReference type="Gene3D" id="3.40.50.1820">
    <property type="entry name" value="alpha/beta hydrolase"/>
    <property type="match status" value="1"/>
</dbReference>
<proteinExistence type="predicted"/>
<dbReference type="GO" id="GO:0031258">
    <property type="term" value="C:lamellipodium membrane"/>
    <property type="evidence" value="ECO:0007669"/>
    <property type="project" value="UniProtKB-SubCell"/>
</dbReference>
<feature type="domain" description="Peptidase S9 prolyl oligopeptidase catalytic" evidence="9">
    <location>
        <begin position="484"/>
        <end position="682"/>
    </location>
</feature>
<dbReference type="EMBL" id="CAJOAX010008967">
    <property type="protein sequence ID" value="CAF4046238.1"/>
    <property type="molecule type" value="Genomic_DNA"/>
</dbReference>
<sequence>MFIYVLLLFLKLLFYSSIAAKPNLTLDEFFDYTDFTYLSFSPNGKYLLIETLRPDWNLSTYEKSFWLYEIKTKRKNLILTNKGGSSKPQWSPSGNWIAFLRTENTTMNTTNRYKHYQNSFENIEKKQQFIYLYSIKSKKILPILVGTEIPSTLAWSDSDSSIYFIITKTRKRDDDQVEWKDVIDYRKSIHNYVSTIKCLVFERKNQISSVKIRTLRDVPFLIDELLFSSVVQKLVFTSISPIIEDMENFEIYSIDLQNSTKISRLTNNNLFETQLTLSNDRKHVLFRQHSRSVHQNEEFADVQRRLSSLDLTTGHIERLVKDFSGNLFEYTSNPNGGVYILGQLKTEIHIYTQQSSMDNTIDCHGWNGTYHLISSSFGRTHKVAFVYSSLEKPKEVYIIDNINQLQSACAITNENDLFTQRHLPKVKVYTWKNDQDNQTIEGILHYPPGKFEFKKLPLLILIHGGPFDISLNAFEANWYNWATIAAVEGWLVLEPNYCGSTGYGDRFVNDIRFQPLSRPGRDILSAVDNLIKDGIVDSNKLNVGGYSYGGFLTNWLITQTTRFNAALSGAGAIEHVSSWGTMDLPMLLNYLFGGFPWEIPEIYQKKSSIYHLDRVHTATHIITGEDDVRVDADQSYILERGLNYLGIPVQLLVFPQEGHNLENNPWHGKIKVREELKWLEKYGHGLQ</sequence>
<dbReference type="SUPFAM" id="SSF53474">
    <property type="entry name" value="alpha/beta-Hydrolases"/>
    <property type="match status" value="1"/>
</dbReference>
<dbReference type="GO" id="GO:0004252">
    <property type="term" value="F:serine-type endopeptidase activity"/>
    <property type="evidence" value="ECO:0007669"/>
    <property type="project" value="InterPro"/>
</dbReference>
<dbReference type="GO" id="GO:0006508">
    <property type="term" value="P:proteolysis"/>
    <property type="evidence" value="ECO:0007669"/>
    <property type="project" value="InterPro"/>
</dbReference>
<gene>
    <name evidence="12" type="ORF">OTI717_LOCUS31400</name>
    <name evidence="11" type="ORF">RFH988_LOCUS22736</name>
</gene>
<evidence type="ECO:0000256" key="1">
    <source>
        <dbReference type="ARBA" id="ARBA00004341"/>
    </source>
</evidence>
<dbReference type="PROSITE" id="PS00708">
    <property type="entry name" value="PRO_ENDOPEP_SER"/>
    <property type="match status" value="1"/>
</dbReference>
<dbReference type="EMBL" id="CAJNOO010001529">
    <property type="protein sequence ID" value="CAF1166681.1"/>
    <property type="molecule type" value="Genomic_DNA"/>
</dbReference>
<dbReference type="Proteomes" id="UP000663882">
    <property type="component" value="Unassembled WGS sequence"/>
</dbReference>
<dbReference type="InterPro" id="IPR011042">
    <property type="entry name" value="6-blade_b-propeller_TolB-like"/>
</dbReference>
<dbReference type="Gene3D" id="2.120.10.30">
    <property type="entry name" value="TolB, C-terminal domain"/>
    <property type="match status" value="1"/>
</dbReference>
<dbReference type="InterPro" id="IPR001375">
    <property type="entry name" value="Peptidase_S9_cat"/>
</dbReference>
<comment type="caution">
    <text evidence="11">The sequence shown here is derived from an EMBL/GenBank/DDBJ whole genome shotgun (WGS) entry which is preliminary data.</text>
</comment>
<reference evidence="11" key="1">
    <citation type="submission" date="2021-02" db="EMBL/GenBank/DDBJ databases">
        <authorList>
            <person name="Nowell W R."/>
        </authorList>
    </citation>
    <scope>NUCLEOTIDE SEQUENCE</scope>
</reference>
<dbReference type="Pfam" id="PF00930">
    <property type="entry name" value="DPPIV_N"/>
    <property type="match status" value="1"/>
</dbReference>
<protein>
    <recommendedName>
        <fullName evidence="6">Acyl-peptide hydrolase</fullName>
    </recommendedName>
    <alternativeName>
        <fullName evidence="5">Acylaminoacyl-peptidase</fullName>
    </alternativeName>
</protein>
<comment type="function">
    <text evidence="7">This enzyme catalyzes the hydrolysis of the N-terminal peptide bond of an N-acetylated peptide to generate an N-acetylated amino acid and a peptide with a free N-terminus. It preferentially cleaves off Ac-Ala, Ac-Met and Ac-Ser. Also, involved in the degradation of oxidized and glycated proteins.</text>
</comment>
<dbReference type="SUPFAM" id="SSF82171">
    <property type="entry name" value="DPP6 N-terminal domain-like"/>
    <property type="match status" value="1"/>
</dbReference>
<dbReference type="Proteomes" id="UP000663823">
    <property type="component" value="Unassembled WGS sequence"/>
</dbReference>
<dbReference type="PANTHER" id="PTHR42776:SF27">
    <property type="entry name" value="DIPEPTIDYL PEPTIDASE FAMILY MEMBER 6"/>
    <property type="match status" value="1"/>
</dbReference>
<comment type="subcellular location">
    <subcellularLocation>
        <location evidence="1">Cell projection</location>
        <location evidence="1">Invadopodium membrane</location>
        <topology evidence="1">Single-pass type II membrane protein</topology>
    </subcellularLocation>
    <subcellularLocation>
        <location evidence="2">Cell projection</location>
        <location evidence="2">Lamellipodium membrane</location>
        <topology evidence="2">Single-pass type II membrane protein</topology>
    </subcellularLocation>
</comment>
<dbReference type="InterPro" id="IPR002469">
    <property type="entry name" value="Peptidase_S9B_N"/>
</dbReference>
<evidence type="ECO:0000259" key="10">
    <source>
        <dbReference type="Pfam" id="PF00930"/>
    </source>
</evidence>
<evidence type="ECO:0000256" key="2">
    <source>
        <dbReference type="ARBA" id="ARBA00004485"/>
    </source>
</evidence>
<dbReference type="PANTHER" id="PTHR42776">
    <property type="entry name" value="SERINE PEPTIDASE S9 FAMILY MEMBER"/>
    <property type="match status" value="1"/>
</dbReference>
<accession>A0A814TTQ5</accession>
<evidence type="ECO:0000256" key="8">
    <source>
        <dbReference type="SAM" id="SignalP"/>
    </source>
</evidence>
<dbReference type="Pfam" id="PF00326">
    <property type="entry name" value="Peptidase_S9"/>
    <property type="match status" value="1"/>
</dbReference>
<keyword evidence="3" id="KW-0378">Hydrolase</keyword>
<feature type="chain" id="PRO_5035686137" description="Acyl-peptide hydrolase" evidence="8">
    <location>
        <begin position="21"/>
        <end position="687"/>
    </location>
</feature>
<keyword evidence="4" id="KW-0007">Acetylation</keyword>
<evidence type="ECO:0000256" key="3">
    <source>
        <dbReference type="ARBA" id="ARBA00022801"/>
    </source>
</evidence>
<evidence type="ECO:0000313" key="13">
    <source>
        <dbReference type="Proteomes" id="UP000663882"/>
    </source>
</evidence>
<dbReference type="InterPro" id="IPR002471">
    <property type="entry name" value="Pept_S9_AS"/>
</dbReference>
<evidence type="ECO:0000313" key="11">
    <source>
        <dbReference type="EMBL" id="CAF1166681.1"/>
    </source>
</evidence>
<evidence type="ECO:0000259" key="9">
    <source>
        <dbReference type="Pfam" id="PF00326"/>
    </source>
</evidence>
<evidence type="ECO:0000256" key="6">
    <source>
        <dbReference type="ARBA" id="ARBA00032596"/>
    </source>
</evidence>
<dbReference type="InterPro" id="IPR029058">
    <property type="entry name" value="AB_hydrolase_fold"/>
</dbReference>
<feature type="signal peptide" evidence="8">
    <location>
        <begin position="1"/>
        <end position="20"/>
    </location>
</feature>
<feature type="domain" description="Dipeptidylpeptidase IV N-terminal" evidence="10">
    <location>
        <begin position="41"/>
        <end position="104"/>
    </location>
</feature>